<sequence length="337" mass="38737">MGLDSRKDMVRGSRRRNMRNQDTSPSSLMIKKKSRRKIKTRKPKYLSLRLRFSADQEAQDNMPSSSSTTTTVTDDDDDDAADRYENMANYLFSAADGGATTTLTGLLGAATTTTATLSPSAYAYWRQKNCELVRTAMRRNNKEREASEERWVRYSEVVDQRRRDIIDQEVSSCCGAVDSGSSRNQRLLLKLDYEEILKTWSDKGSLYLHNAATDADSLQIVPHIHPHFLASQLTNRMSDVWGNNGGCVWRVPEMMRNKANEEGLRLIKVKAEEQQGQLVEVVVAREEESKAGQREACVQRYKEKRQNRLFSKRIRYQVRKLNAEKRPRLKGRFVKRS</sequence>
<name>A0ABD3A2Z3_9GENT</name>
<dbReference type="InterPro" id="IPR052453">
    <property type="entry name" value="CONSTANS-like_ZF"/>
</dbReference>
<accession>A0ABD3A2Z3</accession>
<organism evidence="6 7">
    <name type="scientific">Cinchona calisaya</name>
    <dbReference type="NCBI Taxonomy" id="153742"/>
    <lineage>
        <taxon>Eukaryota</taxon>
        <taxon>Viridiplantae</taxon>
        <taxon>Streptophyta</taxon>
        <taxon>Embryophyta</taxon>
        <taxon>Tracheophyta</taxon>
        <taxon>Spermatophyta</taxon>
        <taxon>Magnoliopsida</taxon>
        <taxon>eudicotyledons</taxon>
        <taxon>Gunneridae</taxon>
        <taxon>Pentapetalae</taxon>
        <taxon>asterids</taxon>
        <taxon>lamiids</taxon>
        <taxon>Gentianales</taxon>
        <taxon>Rubiaceae</taxon>
        <taxon>Cinchonoideae</taxon>
        <taxon>Cinchoneae</taxon>
        <taxon>Cinchona</taxon>
    </lineage>
</organism>
<dbReference type="GO" id="GO:0005634">
    <property type="term" value="C:nucleus"/>
    <property type="evidence" value="ECO:0007669"/>
    <property type="project" value="UniProtKB-SubCell"/>
</dbReference>
<gene>
    <name evidence="6" type="ORF">ACH5RR_014487</name>
</gene>
<evidence type="ECO:0000256" key="4">
    <source>
        <dbReference type="SAM" id="MobiDB-lite"/>
    </source>
</evidence>
<evidence type="ECO:0000313" key="7">
    <source>
        <dbReference type="Proteomes" id="UP001630127"/>
    </source>
</evidence>
<feature type="domain" description="CCT" evidence="5">
    <location>
        <begin position="294"/>
        <end position="336"/>
    </location>
</feature>
<dbReference type="Proteomes" id="UP001630127">
    <property type="component" value="Unassembled WGS sequence"/>
</dbReference>
<proteinExistence type="predicted"/>
<comment type="caution">
    <text evidence="6">The sequence shown here is derived from an EMBL/GenBank/DDBJ whole genome shotgun (WGS) entry which is preliminary data.</text>
</comment>
<feature type="region of interest" description="Disordered" evidence="4">
    <location>
        <begin position="1"/>
        <end position="36"/>
    </location>
</feature>
<keyword evidence="2 3" id="KW-0539">Nucleus</keyword>
<dbReference type="PANTHER" id="PTHR31874">
    <property type="entry name" value="CCT MOTIF FAMILY PROTEIN, EXPRESSED"/>
    <property type="match status" value="1"/>
</dbReference>
<dbReference type="PROSITE" id="PS51017">
    <property type="entry name" value="CCT"/>
    <property type="match status" value="1"/>
</dbReference>
<protein>
    <recommendedName>
        <fullName evidence="5">CCT domain-containing protein</fullName>
    </recommendedName>
</protein>
<evidence type="ECO:0000313" key="6">
    <source>
        <dbReference type="EMBL" id="KAL3526115.1"/>
    </source>
</evidence>
<dbReference type="AlphaFoldDB" id="A0ABD3A2Z3"/>
<comment type="subcellular location">
    <subcellularLocation>
        <location evidence="1 3">Nucleus</location>
    </subcellularLocation>
</comment>
<dbReference type="EMBL" id="JBJUIK010000006">
    <property type="protein sequence ID" value="KAL3526115.1"/>
    <property type="molecule type" value="Genomic_DNA"/>
</dbReference>
<evidence type="ECO:0000256" key="2">
    <source>
        <dbReference type="ARBA" id="ARBA00023242"/>
    </source>
</evidence>
<feature type="compositionally biased region" description="Basic and acidic residues" evidence="4">
    <location>
        <begin position="1"/>
        <end position="11"/>
    </location>
</feature>
<evidence type="ECO:0000259" key="5">
    <source>
        <dbReference type="PROSITE" id="PS51017"/>
    </source>
</evidence>
<feature type="region of interest" description="Disordered" evidence="4">
    <location>
        <begin position="52"/>
        <end position="80"/>
    </location>
</feature>
<dbReference type="InterPro" id="IPR010402">
    <property type="entry name" value="CCT_domain"/>
</dbReference>
<dbReference type="Pfam" id="PF06203">
    <property type="entry name" value="CCT"/>
    <property type="match status" value="1"/>
</dbReference>
<evidence type="ECO:0000256" key="1">
    <source>
        <dbReference type="ARBA" id="ARBA00004123"/>
    </source>
</evidence>
<evidence type="ECO:0000256" key="3">
    <source>
        <dbReference type="PROSITE-ProRule" id="PRU00357"/>
    </source>
</evidence>
<keyword evidence="7" id="KW-1185">Reference proteome</keyword>
<dbReference type="PANTHER" id="PTHR31874:SF25">
    <property type="entry name" value="CCT MOTIF FAMILY PROTEIN"/>
    <property type="match status" value="1"/>
</dbReference>
<reference evidence="6 7" key="1">
    <citation type="submission" date="2024-11" db="EMBL/GenBank/DDBJ databases">
        <title>A near-complete genome assembly of Cinchona calisaya.</title>
        <authorList>
            <person name="Lian D.C."/>
            <person name="Zhao X.W."/>
            <person name="Wei L."/>
        </authorList>
    </citation>
    <scope>NUCLEOTIDE SEQUENCE [LARGE SCALE GENOMIC DNA]</scope>
    <source>
        <tissue evidence="6">Nenye</tissue>
    </source>
</reference>